<evidence type="ECO:0000256" key="5">
    <source>
        <dbReference type="ARBA" id="ARBA00022631"/>
    </source>
</evidence>
<dbReference type="EC" id="3.5.2.17" evidence="8"/>
<protein>
    <recommendedName>
        <fullName evidence="8">5-hydroxyisourate hydrolase</fullName>
        <shortName evidence="8">HIU hydrolase</shortName>
        <shortName evidence="8">HIUHase</shortName>
        <ecNumber evidence="8">3.5.2.17</ecNumber>
    </recommendedName>
</protein>
<dbReference type="PANTHER" id="PTHR10395:SF7">
    <property type="entry name" value="5-HYDROXYISOURATE HYDROLASE"/>
    <property type="match status" value="1"/>
</dbReference>
<dbReference type="GO" id="GO:0006144">
    <property type="term" value="P:purine nucleobase metabolic process"/>
    <property type="evidence" value="ECO:0007669"/>
    <property type="project" value="UniProtKB-KW"/>
</dbReference>
<feature type="binding site" evidence="7">
    <location>
        <position position="5"/>
    </location>
    <ligand>
        <name>substrate</name>
    </ligand>
</feature>
<dbReference type="EMBL" id="MWQN01000001">
    <property type="protein sequence ID" value="OPC83774.1"/>
    <property type="molecule type" value="Genomic_DNA"/>
</dbReference>
<evidence type="ECO:0000256" key="9">
    <source>
        <dbReference type="SAM" id="MobiDB-lite"/>
    </source>
</evidence>
<organism evidence="11 12">
    <name type="scientific">Embleya scabrispora</name>
    <dbReference type="NCBI Taxonomy" id="159449"/>
    <lineage>
        <taxon>Bacteria</taxon>
        <taxon>Bacillati</taxon>
        <taxon>Actinomycetota</taxon>
        <taxon>Actinomycetes</taxon>
        <taxon>Kitasatosporales</taxon>
        <taxon>Streptomycetaceae</taxon>
        <taxon>Embleya</taxon>
    </lineage>
</organism>
<comment type="subunit">
    <text evidence="4 8">Homotetramer.</text>
</comment>
<feature type="binding site" evidence="7">
    <location>
        <position position="110"/>
    </location>
    <ligand>
        <name>substrate</name>
    </ligand>
</feature>
<keyword evidence="12" id="KW-1185">Reference proteome</keyword>
<dbReference type="PANTHER" id="PTHR10395">
    <property type="entry name" value="URICASE AND TRANSTHYRETIN-RELATED"/>
    <property type="match status" value="1"/>
</dbReference>
<feature type="region of interest" description="Disordered" evidence="9">
    <location>
        <begin position="1"/>
        <end position="20"/>
    </location>
</feature>
<keyword evidence="6 8" id="KW-0378">Hydrolase</keyword>
<comment type="function">
    <text evidence="2">Catalyzes the hydrolysis of 5-hydroxyisourate (HIU) to 2-oxo-4-hydroxy-4-carboxy-5-ureidoimidazoline (OHCU).</text>
</comment>
<dbReference type="PROSITE" id="PS00768">
    <property type="entry name" value="TRANSTHYRETIN_1"/>
    <property type="match status" value="1"/>
</dbReference>
<dbReference type="RefSeq" id="WP_078978070.1">
    <property type="nucleotide sequence ID" value="NZ_MWQN01000001.1"/>
</dbReference>
<dbReference type="STRING" id="159449.B4N89_25070"/>
<evidence type="ECO:0000256" key="7">
    <source>
        <dbReference type="PIRSR" id="PIRSR600895-51"/>
    </source>
</evidence>
<dbReference type="PRINTS" id="PR00189">
    <property type="entry name" value="TRNSTHYRETIN"/>
</dbReference>
<proteinExistence type="inferred from homology"/>
<dbReference type="GO" id="GO:0033971">
    <property type="term" value="F:hydroxyisourate hydrolase activity"/>
    <property type="evidence" value="ECO:0007669"/>
    <property type="project" value="UniProtKB-EC"/>
</dbReference>
<evidence type="ECO:0000259" key="10">
    <source>
        <dbReference type="Pfam" id="PF00576"/>
    </source>
</evidence>
<evidence type="ECO:0000313" key="12">
    <source>
        <dbReference type="Proteomes" id="UP000190037"/>
    </source>
</evidence>
<dbReference type="Pfam" id="PF00576">
    <property type="entry name" value="Transthyretin"/>
    <property type="match status" value="1"/>
</dbReference>
<dbReference type="InterPro" id="IPR014306">
    <property type="entry name" value="Hydroxyisourate_hydrolase"/>
</dbReference>
<evidence type="ECO:0000256" key="4">
    <source>
        <dbReference type="ARBA" id="ARBA00011881"/>
    </source>
</evidence>
<feature type="domain" description="Transthyretin/hydroxyisourate hydrolase" evidence="10">
    <location>
        <begin position="2"/>
        <end position="112"/>
    </location>
</feature>
<dbReference type="Gene3D" id="2.60.40.180">
    <property type="entry name" value="Transthyretin/hydroxyisourate hydrolase domain"/>
    <property type="match status" value="1"/>
</dbReference>
<name>A0A1T3P432_9ACTN</name>
<comment type="similarity">
    <text evidence="3 8">Belongs to the transthyretin family. 5-hydroxyisourate hydrolase subfamily.</text>
</comment>
<sequence length="113" mass="12124">MISTHILDTSEGRPAPGVPVELSRRAADGTWIVLGTSATNADGRCPDLPALGVDPAAGPVDVRLVFDVGAYRRARGETPFFPEVRVVFTADPETPYHVPLLLNPYGYSVYRGS</sequence>
<evidence type="ECO:0000256" key="1">
    <source>
        <dbReference type="ARBA" id="ARBA00001043"/>
    </source>
</evidence>
<gene>
    <name evidence="11" type="ORF">B4N89_25070</name>
</gene>
<dbReference type="AlphaFoldDB" id="A0A1T3P432"/>
<evidence type="ECO:0000256" key="2">
    <source>
        <dbReference type="ARBA" id="ARBA00002704"/>
    </source>
</evidence>
<evidence type="ECO:0000256" key="8">
    <source>
        <dbReference type="RuleBase" id="RU361270"/>
    </source>
</evidence>
<dbReference type="Proteomes" id="UP000190037">
    <property type="component" value="Unassembled WGS sequence"/>
</dbReference>
<feature type="binding site" evidence="7">
    <location>
        <position position="44"/>
    </location>
    <ligand>
        <name>substrate</name>
    </ligand>
</feature>
<comment type="catalytic activity">
    <reaction evidence="1 8">
        <text>5-hydroxyisourate + H2O = 5-hydroxy-2-oxo-4-ureido-2,5-dihydro-1H-imidazole-5-carboxylate + H(+)</text>
        <dbReference type="Rhea" id="RHEA:23736"/>
        <dbReference type="ChEBI" id="CHEBI:15377"/>
        <dbReference type="ChEBI" id="CHEBI:15378"/>
        <dbReference type="ChEBI" id="CHEBI:18072"/>
        <dbReference type="ChEBI" id="CHEBI:58639"/>
        <dbReference type="EC" id="3.5.2.17"/>
    </reaction>
</comment>
<dbReference type="CDD" id="cd05822">
    <property type="entry name" value="TLP_HIUase"/>
    <property type="match status" value="1"/>
</dbReference>
<evidence type="ECO:0000313" key="11">
    <source>
        <dbReference type="EMBL" id="OPC83774.1"/>
    </source>
</evidence>
<comment type="caution">
    <text evidence="11">The sequence shown here is derived from an EMBL/GenBank/DDBJ whole genome shotgun (WGS) entry which is preliminary data.</text>
</comment>
<dbReference type="SUPFAM" id="SSF49472">
    <property type="entry name" value="Transthyretin (synonym: prealbumin)"/>
    <property type="match status" value="1"/>
</dbReference>
<dbReference type="InterPro" id="IPR023418">
    <property type="entry name" value="Thyroxine_BS"/>
</dbReference>
<accession>A0A1T3P432</accession>
<evidence type="ECO:0000256" key="3">
    <source>
        <dbReference type="ARBA" id="ARBA00009850"/>
    </source>
</evidence>
<keyword evidence="5 8" id="KW-0659">Purine metabolism</keyword>
<dbReference type="InterPro" id="IPR000895">
    <property type="entry name" value="Transthyretin/HIU_hydrolase"/>
</dbReference>
<dbReference type="OrthoDB" id="9792386at2"/>
<dbReference type="InterPro" id="IPR023416">
    <property type="entry name" value="Transthyretin/HIU_hydrolase_d"/>
</dbReference>
<evidence type="ECO:0000256" key="6">
    <source>
        <dbReference type="ARBA" id="ARBA00022801"/>
    </source>
</evidence>
<dbReference type="NCBIfam" id="TIGR02962">
    <property type="entry name" value="hdxy_isourate"/>
    <property type="match status" value="1"/>
</dbReference>
<dbReference type="InterPro" id="IPR036817">
    <property type="entry name" value="Transthyretin/HIU_hydrolase_sf"/>
</dbReference>
<reference evidence="11 12" key="1">
    <citation type="submission" date="2017-03" db="EMBL/GenBank/DDBJ databases">
        <title>Draft genome sequence of Streptomyces scabrisporus NF3, endophyte isolated from Amphipterygium adstringens.</title>
        <authorList>
            <person name="Vazquez M."/>
            <person name="Ceapa C.D."/>
            <person name="Rodriguez Luna D."/>
            <person name="Sanchez Esquivel S."/>
        </authorList>
    </citation>
    <scope>NUCLEOTIDE SEQUENCE [LARGE SCALE GENOMIC DNA]</scope>
    <source>
        <strain evidence="11 12">NF3</strain>
    </source>
</reference>